<dbReference type="KEGG" id="mmad:MMJJ_08470"/>
<dbReference type="AlphaFoldDB" id="A0A2L1CA57"/>
<evidence type="ECO:0000256" key="5">
    <source>
        <dbReference type="ARBA" id="ARBA00022842"/>
    </source>
</evidence>
<dbReference type="GO" id="GO:0017111">
    <property type="term" value="F:ribonucleoside triphosphate phosphatase activity"/>
    <property type="evidence" value="ECO:0007669"/>
    <property type="project" value="InterPro"/>
</dbReference>
<feature type="binding site" evidence="7">
    <location>
        <begin position="21"/>
        <end position="26"/>
    </location>
    <ligand>
        <name>substrate</name>
    </ligand>
</feature>
<dbReference type="PANTHER" id="PTHR11067">
    <property type="entry name" value="INOSINE TRIPHOSPHATE PYROPHOSPHATASE/HAM1 PROTEIN"/>
    <property type="match status" value="1"/>
</dbReference>
<dbReference type="GO" id="GO:0046872">
    <property type="term" value="F:metal ion binding"/>
    <property type="evidence" value="ECO:0007669"/>
    <property type="project" value="UniProtKB-KW"/>
</dbReference>
<evidence type="ECO:0000313" key="10">
    <source>
        <dbReference type="Proteomes" id="UP000239462"/>
    </source>
</evidence>
<protein>
    <recommendedName>
        <fullName evidence="7">dITP/XTP pyrophosphatase</fullName>
        <ecNumber evidence="7">3.6.1.66</ecNumber>
    </recommendedName>
    <alternativeName>
        <fullName evidence="7">Non-canonical purine NTP pyrophosphatase</fullName>
    </alternativeName>
    <alternativeName>
        <fullName evidence="7">Non-standard purine NTP pyrophosphatase</fullName>
    </alternativeName>
    <alternativeName>
        <fullName evidence="7">Nucleoside-triphosphate diphosphatase</fullName>
    </alternativeName>
    <alternativeName>
        <fullName evidence="7">Nucleoside-triphosphate pyrophosphatase</fullName>
        <shortName evidence="7">NTPase</shortName>
    </alternativeName>
</protein>
<comment type="function">
    <text evidence="7">Pyrophosphatase that catalyzes the hydrolysis of nucleoside triphosphates to their monophosphate derivatives, with a high preference for the non-canonical purine nucleotides XTP (xanthosine triphosphate), dITP (deoxyinosine triphosphate) and ITP. Seems to function as a house-cleaning enzyme that removes non-canonical purine nucleotides from the nucleotide pool, thus preventing their incorporation into DNA/RNA and avoiding chromosomal lesions.</text>
</comment>
<feature type="binding site" evidence="7">
    <location>
        <begin position="154"/>
        <end position="157"/>
    </location>
    <ligand>
        <name>substrate</name>
    </ligand>
</feature>
<evidence type="ECO:0000256" key="1">
    <source>
        <dbReference type="ARBA" id="ARBA00008023"/>
    </source>
</evidence>
<dbReference type="Pfam" id="PF01725">
    <property type="entry name" value="Ham1p_like"/>
    <property type="match status" value="1"/>
</dbReference>
<evidence type="ECO:0000256" key="8">
    <source>
        <dbReference type="RuleBase" id="RU003781"/>
    </source>
</evidence>
<comment type="catalytic activity">
    <reaction evidence="7">
        <text>XTP + H2O = XMP + diphosphate + H(+)</text>
        <dbReference type="Rhea" id="RHEA:28610"/>
        <dbReference type="ChEBI" id="CHEBI:15377"/>
        <dbReference type="ChEBI" id="CHEBI:15378"/>
        <dbReference type="ChEBI" id="CHEBI:33019"/>
        <dbReference type="ChEBI" id="CHEBI:57464"/>
        <dbReference type="ChEBI" id="CHEBI:61314"/>
        <dbReference type="EC" id="3.6.1.66"/>
    </reaction>
</comment>
<dbReference type="Proteomes" id="UP000239462">
    <property type="component" value="Chromosome"/>
</dbReference>
<dbReference type="GO" id="GO:0000166">
    <property type="term" value="F:nucleotide binding"/>
    <property type="evidence" value="ECO:0007669"/>
    <property type="project" value="UniProtKB-KW"/>
</dbReference>
<dbReference type="GO" id="GO:0009146">
    <property type="term" value="P:purine nucleoside triphosphate catabolic process"/>
    <property type="evidence" value="ECO:0007669"/>
    <property type="project" value="UniProtKB-UniRule"/>
</dbReference>
<dbReference type="NCBIfam" id="NF011396">
    <property type="entry name" value="PRK14821.1"/>
    <property type="match status" value="1"/>
</dbReference>
<comment type="similarity">
    <text evidence="1 7 8">Belongs to the HAM1 NTPase family.</text>
</comment>
<evidence type="ECO:0000256" key="4">
    <source>
        <dbReference type="ARBA" id="ARBA00022801"/>
    </source>
</evidence>
<dbReference type="InterPro" id="IPR020922">
    <property type="entry name" value="dITP/XTP_pyrophosphatase"/>
</dbReference>
<gene>
    <name evidence="9" type="ORF">MMJJ_08470</name>
</gene>
<feature type="active site" description="Proton acceptor" evidence="7">
    <location>
        <position position="78"/>
    </location>
</feature>
<dbReference type="EC" id="3.6.1.66" evidence="7"/>
<comment type="subunit">
    <text evidence="7">Homodimer.</text>
</comment>
<dbReference type="InterPro" id="IPR002637">
    <property type="entry name" value="RdgB/HAM1"/>
</dbReference>
<keyword evidence="3 7" id="KW-0547">Nucleotide-binding</keyword>
<comment type="cofactor">
    <cofactor evidence="7">
        <name>Mg(2+)</name>
        <dbReference type="ChEBI" id="CHEBI:18420"/>
    </cofactor>
    <text evidence="7">Binds 1 Mg(2+) ion per subunit.</text>
</comment>
<keyword evidence="5 7" id="KW-0460">Magnesium</keyword>
<proteinExistence type="inferred from homology"/>
<dbReference type="GO" id="GO:0009117">
    <property type="term" value="P:nucleotide metabolic process"/>
    <property type="evidence" value="ECO:0007669"/>
    <property type="project" value="UniProtKB-KW"/>
</dbReference>
<feature type="binding site" evidence="7">
    <location>
        <position position="79"/>
    </location>
    <ligand>
        <name>substrate</name>
    </ligand>
</feature>
<sequence>MIVLKLGRLHPGDFMKIYFATGNQNKINEAEIILKEANCEIEQIEIPYAEVQGRLEEVSAFGVLEVFEKFNRPVIVEDSGFFIEKLNDFPGTYSRFVQETIGNEGILKLLENETNRNAYFKTVIGYYDGDNIKLFTGIVKGTISTEIKDGGFGFAYDSIFIPEGKTKTFAEMTTEEKSEISHRKRAFYELKNYLETNL</sequence>
<accession>A0A2L1CA57</accession>
<feature type="binding site" evidence="7">
    <location>
        <position position="78"/>
    </location>
    <ligand>
        <name>Mg(2+)</name>
        <dbReference type="ChEBI" id="CHEBI:18420"/>
    </ligand>
</feature>
<feature type="binding site" evidence="7">
    <location>
        <position position="50"/>
    </location>
    <ligand>
        <name>Mg(2+)</name>
        <dbReference type="ChEBI" id="CHEBI:18420"/>
    </ligand>
</feature>
<reference evidence="10" key="1">
    <citation type="journal article" date="2018" name="Genome Announc.">
        <title>Complete Genome Sequence of the Methanococcus maripaludis Type Strain JJ (DSM 2067), a Model for Selenoprotein Synthesis in Archaea.</title>
        <authorList>
            <person name="Poehlein A."/>
            <person name="Heym D."/>
            <person name="Quitzke V."/>
            <person name="Fersch J."/>
            <person name="Daniel R."/>
            <person name="Rother M."/>
        </authorList>
    </citation>
    <scope>NUCLEOTIDE SEQUENCE [LARGE SCALE GENOMIC DNA]</scope>
    <source>
        <strain evidence="10">DSM 2067</strain>
    </source>
</reference>
<comment type="catalytic activity">
    <reaction evidence="7">
        <text>ITP + H2O = IMP + diphosphate + H(+)</text>
        <dbReference type="Rhea" id="RHEA:29399"/>
        <dbReference type="ChEBI" id="CHEBI:15377"/>
        <dbReference type="ChEBI" id="CHEBI:15378"/>
        <dbReference type="ChEBI" id="CHEBI:33019"/>
        <dbReference type="ChEBI" id="CHEBI:58053"/>
        <dbReference type="ChEBI" id="CHEBI:61402"/>
        <dbReference type="EC" id="3.6.1.66"/>
    </reaction>
</comment>
<feature type="binding site" evidence="7">
    <location>
        <begin position="182"/>
        <end position="183"/>
    </location>
    <ligand>
        <name>substrate</name>
    </ligand>
</feature>
<dbReference type="HAMAP" id="MF_01405">
    <property type="entry name" value="Non_canon_purine_NTPase"/>
    <property type="match status" value="1"/>
</dbReference>
<keyword evidence="2 7" id="KW-0479">Metal-binding</keyword>
<dbReference type="PANTHER" id="PTHR11067:SF9">
    <property type="entry name" value="INOSINE TRIPHOSPHATE PYROPHOSPHATASE"/>
    <property type="match status" value="1"/>
</dbReference>
<dbReference type="InterPro" id="IPR029001">
    <property type="entry name" value="ITPase-like_fam"/>
</dbReference>
<keyword evidence="6 7" id="KW-0546">Nucleotide metabolism</keyword>
<evidence type="ECO:0000256" key="3">
    <source>
        <dbReference type="ARBA" id="ARBA00022741"/>
    </source>
</evidence>
<evidence type="ECO:0000256" key="2">
    <source>
        <dbReference type="ARBA" id="ARBA00022723"/>
    </source>
</evidence>
<keyword evidence="4 7" id="KW-0378">Hydrolase</keyword>
<evidence type="ECO:0000256" key="7">
    <source>
        <dbReference type="HAMAP-Rule" id="MF_01405"/>
    </source>
</evidence>
<feature type="binding site" evidence="7">
    <location>
        <position position="177"/>
    </location>
    <ligand>
        <name>substrate</name>
    </ligand>
</feature>
<evidence type="ECO:0000313" key="9">
    <source>
        <dbReference type="EMBL" id="AVB76257.1"/>
    </source>
</evidence>
<dbReference type="Gene3D" id="3.90.950.10">
    <property type="match status" value="1"/>
</dbReference>
<organism evidence="9 10">
    <name type="scientific">Methanococcus maripaludis</name>
    <name type="common">Methanococcus deltae</name>
    <dbReference type="NCBI Taxonomy" id="39152"/>
    <lineage>
        <taxon>Archaea</taxon>
        <taxon>Methanobacteriati</taxon>
        <taxon>Methanobacteriota</taxon>
        <taxon>Methanomada group</taxon>
        <taxon>Methanococci</taxon>
        <taxon>Methanococcales</taxon>
        <taxon>Methanococcaceae</taxon>
        <taxon>Methanococcus</taxon>
    </lineage>
</organism>
<evidence type="ECO:0000256" key="6">
    <source>
        <dbReference type="ARBA" id="ARBA00023080"/>
    </source>
</evidence>
<dbReference type="GO" id="GO:0005737">
    <property type="term" value="C:cytoplasm"/>
    <property type="evidence" value="ECO:0007669"/>
    <property type="project" value="TreeGrafter"/>
</dbReference>
<dbReference type="CDD" id="cd00515">
    <property type="entry name" value="HAM1"/>
    <property type="match status" value="1"/>
</dbReference>
<dbReference type="NCBIfam" id="TIGR00042">
    <property type="entry name" value="RdgB/HAM1 family non-canonical purine NTP pyrophosphatase"/>
    <property type="match status" value="1"/>
</dbReference>
<dbReference type="GO" id="GO:0036220">
    <property type="term" value="F:ITP diphosphatase activity"/>
    <property type="evidence" value="ECO:0007669"/>
    <property type="project" value="UniProtKB-UniRule"/>
</dbReference>
<name>A0A2L1CA57_METMI</name>
<dbReference type="SUPFAM" id="SSF52972">
    <property type="entry name" value="ITPase-like"/>
    <property type="match status" value="1"/>
</dbReference>
<dbReference type="EMBL" id="CP026606">
    <property type="protein sequence ID" value="AVB76257.1"/>
    <property type="molecule type" value="Genomic_DNA"/>
</dbReference>
<dbReference type="GO" id="GO:0035870">
    <property type="term" value="F:dITP diphosphatase activity"/>
    <property type="evidence" value="ECO:0007669"/>
    <property type="project" value="UniProtKB-UniRule"/>
</dbReference>
<dbReference type="GO" id="GO:0036222">
    <property type="term" value="F:XTP diphosphatase activity"/>
    <property type="evidence" value="ECO:0007669"/>
    <property type="project" value="UniProtKB-UniRule"/>
</dbReference>
<comment type="catalytic activity">
    <reaction evidence="7">
        <text>dITP + H2O = dIMP + diphosphate + H(+)</text>
        <dbReference type="Rhea" id="RHEA:28342"/>
        <dbReference type="ChEBI" id="CHEBI:15377"/>
        <dbReference type="ChEBI" id="CHEBI:15378"/>
        <dbReference type="ChEBI" id="CHEBI:33019"/>
        <dbReference type="ChEBI" id="CHEBI:61194"/>
        <dbReference type="ChEBI" id="CHEBI:61382"/>
        <dbReference type="EC" id="3.6.1.66"/>
    </reaction>
</comment>